<evidence type="ECO:0000259" key="1">
    <source>
        <dbReference type="PROSITE" id="PS51186"/>
    </source>
</evidence>
<accession>A0ABW7Q869</accession>
<sequence>MEPVTLRTARFELTLPEAGDVDAIYDACQDSGIRRYTTVPTPYEHHHAEEFIARAAKGWADGIEYTWVVRDAGALAGMVGLYRPAAGQAELGYWTAPAARGRGVMTEASRAVVDWGFSADGLGLARMEWRAVVGNVPSARIARTLGFGFEGTLRGALRNGAGDRDDGWIAGLLLGDDRTPKPWPVLEA</sequence>
<dbReference type="SUPFAM" id="SSF55729">
    <property type="entry name" value="Acyl-CoA N-acyltransferases (Nat)"/>
    <property type="match status" value="1"/>
</dbReference>
<reference evidence="2 3" key="1">
    <citation type="submission" date="2024-09" db="EMBL/GenBank/DDBJ databases">
        <authorList>
            <person name="Pan X."/>
        </authorList>
    </citation>
    <scope>NUCLEOTIDE SEQUENCE [LARGE SCALE GENOMIC DNA]</scope>
    <source>
        <strain evidence="2 3">B2969</strain>
    </source>
</reference>
<dbReference type="EC" id="2.3.-.-" evidence="2"/>
<proteinExistence type="predicted"/>
<dbReference type="RefSeq" id="WP_396640639.1">
    <property type="nucleotide sequence ID" value="NZ_JBIQWL010000003.1"/>
</dbReference>
<dbReference type="PANTHER" id="PTHR43441">
    <property type="entry name" value="RIBOSOMAL-PROTEIN-SERINE ACETYLTRANSFERASE"/>
    <property type="match status" value="1"/>
</dbReference>
<dbReference type="Gene3D" id="3.40.630.30">
    <property type="match status" value="1"/>
</dbReference>
<dbReference type="EMBL" id="JBIQWL010000003">
    <property type="protein sequence ID" value="MFH8250682.1"/>
    <property type="molecule type" value="Genomic_DNA"/>
</dbReference>
<organism evidence="2 3">
    <name type="scientific">Microbacterium alkaliflavum</name>
    <dbReference type="NCBI Taxonomy" id="3248839"/>
    <lineage>
        <taxon>Bacteria</taxon>
        <taxon>Bacillati</taxon>
        <taxon>Actinomycetota</taxon>
        <taxon>Actinomycetes</taxon>
        <taxon>Micrococcales</taxon>
        <taxon>Microbacteriaceae</taxon>
        <taxon>Microbacterium</taxon>
    </lineage>
</organism>
<dbReference type="PANTHER" id="PTHR43441:SF10">
    <property type="entry name" value="ACETYLTRANSFERASE"/>
    <property type="match status" value="1"/>
</dbReference>
<dbReference type="InterPro" id="IPR016181">
    <property type="entry name" value="Acyl_CoA_acyltransferase"/>
</dbReference>
<keyword evidence="3" id="KW-1185">Reference proteome</keyword>
<dbReference type="GO" id="GO:0016746">
    <property type="term" value="F:acyltransferase activity"/>
    <property type="evidence" value="ECO:0007669"/>
    <property type="project" value="UniProtKB-KW"/>
</dbReference>
<dbReference type="InterPro" id="IPR051908">
    <property type="entry name" value="Ribosomal_N-acetyltransferase"/>
</dbReference>
<name>A0ABW7Q869_9MICO</name>
<keyword evidence="2" id="KW-0808">Transferase</keyword>
<protein>
    <submittedName>
        <fullName evidence="2">GNAT family N-acetyltransferase</fullName>
        <ecNumber evidence="2">2.3.-.-</ecNumber>
    </submittedName>
</protein>
<feature type="domain" description="N-acetyltransferase" evidence="1">
    <location>
        <begin position="4"/>
        <end position="175"/>
    </location>
</feature>
<evidence type="ECO:0000313" key="3">
    <source>
        <dbReference type="Proteomes" id="UP001610861"/>
    </source>
</evidence>
<comment type="caution">
    <text evidence="2">The sequence shown here is derived from an EMBL/GenBank/DDBJ whole genome shotgun (WGS) entry which is preliminary data.</text>
</comment>
<dbReference type="InterPro" id="IPR000182">
    <property type="entry name" value="GNAT_dom"/>
</dbReference>
<keyword evidence="2" id="KW-0012">Acyltransferase</keyword>
<gene>
    <name evidence="2" type="ORF">ACH3VR_09990</name>
</gene>
<dbReference type="Pfam" id="PF13302">
    <property type="entry name" value="Acetyltransf_3"/>
    <property type="match status" value="1"/>
</dbReference>
<dbReference type="Proteomes" id="UP001610861">
    <property type="component" value="Unassembled WGS sequence"/>
</dbReference>
<dbReference type="PROSITE" id="PS51186">
    <property type="entry name" value="GNAT"/>
    <property type="match status" value="1"/>
</dbReference>
<evidence type="ECO:0000313" key="2">
    <source>
        <dbReference type="EMBL" id="MFH8250682.1"/>
    </source>
</evidence>